<dbReference type="Proteomes" id="UP000233435">
    <property type="component" value="Unassembled WGS sequence"/>
</dbReference>
<evidence type="ECO:0000256" key="7">
    <source>
        <dbReference type="SAM" id="Phobius"/>
    </source>
</evidence>
<keyword evidence="5 7" id="KW-1133">Transmembrane helix</keyword>
<accession>A0A2N3HPK6</accession>
<evidence type="ECO:0000256" key="6">
    <source>
        <dbReference type="ARBA" id="ARBA00023136"/>
    </source>
</evidence>
<keyword evidence="10" id="KW-1185">Reference proteome</keyword>
<dbReference type="PANTHER" id="PTHR23517">
    <property type="entry name" value="RESISTANCE PROTEIN MDTM, PUTATIVE-RELATED-RELATED"/>
    <property type="match status" value="1"/>
</dbReference>
<dbReference type="PANTHER" id="PTHR23517:SF3">
    <property type="entry name" value="INTEGRAL MEMBRANE TRANSPORT PROTEIN"/>
    <property type="match status" value="1"/>
</dbReference>
<gene>
    <name evidence="9" type="ORF">CSW08_00635</name>
</gene>
<dbReference type="SUPFAM" id="SSF103473">
    <property type="entry name" value="MFS general substrate transporter"/>
    <property type="match status" value="1"/>
</dbReference>
<dbReference type="PROSITE" id="PS50850">
    <property type="entry name" value="MFS"/>
    <property type="match status" value="1"/>
</dbReference>
<dbReference type="GO" id="GO:0005886">
    <property type="term" value="C:plasma membrane"/>
    <property type="evidence" value="ECO:0007669"/>
    <property type="project" value="UniProtKB-SubCell"/>
</dbReference>
<keyword evidence="6 7" id="KW-0472">Membrane</keyword>
<dbReference type="GO" id="GO:0022857">
    <property type="term" value="F:transmembrane transporter activity"/>
    <property type="evidence" value="ECO:0007669"/>
    <property type="project" value="InterPro"/>
</dbReference>
<feature type="transmembrane region" description="Helical" evidence="7">
    <location>
        <begin position="348"/>
        <end position="366"/>
    </location>
</feature>
<evidence type="ECO:0000256" key="2">
    <source>
        <dbReference type="ARBA" id="ARBA00022448"/>
    </source>
</evidence>
<feature type="transmembrane region" description="Helical" evidence="7">
    <location>
        <begin position="310"/>
        <end position="336"/>
    </location>
</feature>
<dbReference type="InterPro" id="IPR036259">
    <property type="entry name" value="MFS_trans_sf"/>
</dbReference>
<feature type="transmembrane region" description="Helical" evidence="7">
    <location>
        <begin position="171"/>
        <end position="188"/>
    </location>
</feature>
<evidence type="ECO:0000259" key="8">
    <source>
        <dbReference type="PROSITE" id="PS50850"/>
    </source>
</evidence>
<protein>
    <recommendedName>
        <fullName evidence="8">Major facilitator superfamily (MFS) profile domain-containing protein</fullName>
    </recommendedName>
</protein>
<feature type="transmembrane region" description="Helical" evidence="7">
    <location>
        <begin position="286"/>
        <end position="304"/>
    </location>
</feature>
<dbReference type="EMBL" id="PJEO01000004">
    <property type="protein sequence ID" value="PKQ46851.1"/>
    <property type="molecule type" value="Genomic_DNA"/>
</dbReference>
<sequence length="400" mass="44889">MKEYFTFFKKNFKEVRFGWTLTLLSGFGQTYFISLYVPEIIKVFGISNGLFGGIYAAATVITSFLLITLGHFVDHKPIKTVTFYTILGLALSSILLGFSEIHMIVLFLALLGLRLTGQGLLSHISQTVLSRRFDLDRGKALSIASSGYSVGEAIFPIIVTSLLLWSNLKTTSLLCAAFLVFYLIRMRFLDLKKFDKDLDLESKISGKILLTDFKDIISERKFFIIMPSSFVMSFVSTAFFFYQYIFVKDLKWSVTLYASFFIVYAITRFIMSLIGGLLVDRFSAKKLFRFYLIPLGIGLFPMVVSNHILAALFFLVMIGITTGLAGTVKTALLAEVYGTGKLGTVRSFFNMFMVLSTAAGPLVVGIMMDNGINFNMIILLLILLTFAVILNNQRSLFRKS</sequence>
<feature type="domain" description="Major facilitator superfamily (MFS) profile" evidence="8">
    <location>
        <begin position="14"/>
        <end position="400"/>
    </location>
</feature>
<feature type="transmembrane region" description="Helical" evidence="7">
    <location>
        <begin position="372"/>
        <end position="390"/>
    </location>
</feature>
<dbReference type="InterPro" id="IPR011701">
    <property type="entry name" value="MFS"/>
</dbReference>
<evidence type="ECO:0000313" key="10">
    <source>
        <dbReference type="Proteomes" id="UP000233435"/>
    </source>
</evidence>
<evidence type="ECO:0000313" key="9">
    <source>
        <dbReference type="EMBL" id="PKQ46851.1"/>
    </source>
</evidence>
<evidence type="ECO:0000256" key="5">
    <source>
        <dbReference type="ARBA" id="ARBA00022989"/>
    </source>
</evidence>
<organism evidence="9 10">
    <name type="scientific">Confluentibacter flavum</name>
    <dbReference type="NCBI Taxonomy" id="1909700"/>
    <lineage>
        <taxon>Bacteria</taxon>
        <taxon>Pseudomonadati</taxon>
        <taxon>Bacteroidota</taxon>
        <taxon>Flavobacteriia</taxon>
        <taxon>Flavobacteriales</taxon>
        <taxon>Flavobacteriaceae</taxon>
        <taxon>Confluentibacter</taxon>
    </lineage>
</organism>
<evidence type="ECO:0000256" key="4">
    <source>
        <dbReference type="ARBA" id="ARBA00022692"/>
    </source>
</evidence>
<dbReference type="Gene3D" id="1.20.1250.20">
    <property type="entry name" value="MFS general substrate transporter like domains"/>
    <property type="match status" value="1"/>
</dbReference>
<dbReference type="OrthoDB" id="1404228at2"/>
<proteinExistence type="predicted"/>
<dbReference type="InterPro" id="IPR050171">
    <property type="entry name" value="MFS_Transporters"/>
</dbReference>
<evidence type="ECO:0000256" key="3">
    <source>
        <dbReference type="ARBA" id="ARBA00022475"/>
    </source>
</evidence>
<reference evidence="9 10" key="1">
    <citation type="submission" date="2017-12" db="EMBL/GenBank/DDBJ databases">
        <title>Confluentibacter flavum sp. nov., isolated from the saline lake.</title>
        <authorList>
            <person name="Yu L."/>
        </authorList>
    </citation>
    <scope>NUCLEOTIDE SEQUENCE [LARGE SCALE GENOMIC DNA]</scope>
    <source>
        <strain evidence="9 10">3B</strain>
    </source>
</reference>
<feature type="transmembrane region" description="Helical" evidence="7">
    <location>
        <begin position="257"/>
        <end position="279"/>
    </location>
</feature>
<evidence type="ECO:0000256" key="1">
    <source>
        <dbReference type="ARBA" id="ARBA00004651"/>
    </source>
</evidence>
<dbReference type="AlphaFoldDB" id="A0A2N3HPK6"/>
<dbReference type="Pfam" id="PF07690">
    <property type="entry name" value="MFS_1"/>
    <property type="match status" value="1"/>
</dbReference>
<comment type="subcellular location">
    <subcellularLocation>
        <location evidence="1">Cell membrane</location>
        <topology evidence="1">Multi-pass membrane protein</topology>
    </subcellularLocation>
</comment>
<feature type="transmembrane region" description="Helical" evidence="7">
    <location>
        <begin position="81"/>
        <end position="98"/>
    </location>
</feature>
<name>A0A2N3HPK6_9FLAO</name>
<comment type="caution">
    <text evidence="9">The sequence shown here is derived from an EMBL/GenBank/DDBJ whole genome shotgun (WGS) entry which is preliminary data.</text>
</comment>
<keyword evidence="2" id="KW-0813">Transport</keyword>
<dbReference type="InterPro" id="IPR020846">
    <property type="entry name" value="MFS_dom"/>
</dbReference>
<feature type="transmembrane region" description="Helical" evidence="7">
    <location>
        <begin position="17"/>
        <end position="37"/>
    </location>
</feature>
<keyword evidence="3" id="KW-1003">Cell membrane</keyword>
<feature type="transmembrane region" description="Helical" evidence="7">
    <location>
        <begin position="222"/>
        <end position="245"/>
    </location>
</feature>
<keyword evidence="4 7" id="KW-0812">Transmembrane</keyword>
<feature type="transmembrane region" description="Helical" evidence="7">
    <location>
        <begin position="49"/>
        <end position="69"/>
    </location>
</feature>
<dbReference type="RefSeq" id="WP_106657979.1">
    <property type="nucleotide sequence ID" value="NZ_PJEO01000004.1"/>
</dbReference>